<gene>
    <name evidence="1" type="ORF">GCM10023165_52110</name>
</gene>
<evidence type="ECO:0000313" key="2">
    <source>
        <dbReference type="Proteomes" id="UP001500975"/>
    </source>
</evidence>
<sequence>MAVDPLQALQAAGRPAPPAHPGDAGTLLIAGATGALGQELVRRMAGRHRFAHTRVLAREPIRDAVHGLETLLAPGPEIDRWPRVAADTALVLFEPPRLYYERERALWTPAPSELPALAAWLRACGVRTLAVVQPHDQGRLPEALKRGLASLDEQAVVAQGFERVLILRSARKPEALRLAHPAERLAAWMLSIARFMVPTSEQPVRAAKVAELVDLALRIAPPGVHVAAPELVWQAAQGELESVARGWLRPVPG</sequence>
<comment type="caution">
    <text evidence="1">The sequence shown here is derived from an EMBL/GenBank/DDBJ whole genome shotgun (WGS) entry which is preliminary data.</text>
</comment>
<protein>
    <recommendedName>
        <fullName evidence="3">NAD(P)-binding domain-containing protein</fullName>
    </recommendedName>
</protein>
<dbReference type="SUPFAM" id="SSF51735">
    <property type="entry name" value="NAD(P)-binding Rossmann-fold domains"/>
    <property type="match status" value="1"/>
</dbReference>
<evidence type="ECO:0000313" key="1">
    <source>
        <dbReference type="EMBL" id="GAA4357793.1"/>
    </source>
</evidence>
<proteinExistence type="predicted"/>
<dbReference type="EMBL" id="BAABGJ010000081">
    <property type="protein sequence ID" value="GAA4357793.1"/>
    <property type="molecule type" value="Genomic_DNA"/>
</dbReference>
<name>A0ABP8IFI4_9BURK</name>
<organism evidence="1 2">
    <name type="scientific">Variovorax defluvii</name>
    <dbReference type="NCBI Taxonomy" id="913761"/>
    <lineage>
        <taxon>Bacteria</taxon>
        <taxon>Pseudomonadati</taxon>
        <taxon>Pseudomonadota</taxon>
        <taxon>Betaproteobacteria</taxon>
        <taxon>Burkholderiales</taxon>
        <taxon>Comamonadaceae</taxon>
        <taxon>Variovorax</taxon>
    </lineage>
</organism>
<reference evidence="2" key="1">
    <citation type="journal article" date="2019" name="Int. J. Syst. Evol. Microbiol.">
        <title>The Global Catalogue of Microorganisms (GCM) 10K type strain sequencing project: providing services to taxonomists for standard genome sequencing and annotation.</title>
        <authorList>
            <consortium name="The Broad Institute Genomics Platform"/>
            <consortium name="The Broad Institute Genome Sequencing Center for Infectious Disease"/>
            <person name="Wu L."/>
            <person name="Ma J."/>
        </authorList>
    </citation>
    <scope>NUCLEOTIDE SEQUENCE [LARGE SCALE GENOMIC DNA]</scope>
    <source>
        <strain evidence="2">JCM 17804</strain>
    </source>
</reference>
<dbReference type="RefSeq" id="WP_345541659.1">
    <property type="nucleotide sequence ID" value="NZ_BAABGJ010000081.1"/>
</dbReference>
<dbReference type="Proteomes" id="UP001500975">
    <property type="component" value="Unassembled WGS sequence"/>
</dbReference>
<dbReference type="InterPro" id="IPR036291">
    <property type="entry name" value="NAD(P)-bd_dom_sf"/>
</dbReference>
<evidence type="ECO:0008006" key="3">
    <source>
        <dbReference type="Google" id="ProtNLM"/>
    </source>
</evidence>
<accession>A0ABP8IFI4</accession>
<keyword evidence="2" id="KW-1185">Reference proteome</keyword>
<dbReference type="Gene3D" id="3.40.50.720">
    <property type="entry name" value="NAD(P)-binding Rossmann-like Domain"/>
    <property type="match status" value="1"/>
</dbReference>